<keyword evidence="1" id="KW-0732">Signal</keyword>
<gene>
    <name evidence="2" type="ORF">SAMN04488101_101498</name>
</gene>
<dbReference type="AlphaFoldDB" id="A0A1W2AD33"/>
<name>A0A1W2AD33_9SPHI</name>
<dbReference type="Gene3D" id="2.60.40.10">
    <property type="entry name" value="Immunoglobulins"/>
    <property type="match status" value="1"/>
</dbReference>
<evidence type="ECO:0000256" key="1">
    <source>
        <dbReference type="SAM" id="SignalP"/>
    </source>
</evidence>
<proteinExistence type="predicted"/>
<evidence type="ECO:0000313" key="3">
    <source>
        <dbReference type="Proteomes" id="UP000192678"/>
    </source>
</evidence>
<dbReference type="Proteomes" id="UP000192678">
    <property type="component" value="Unassembled WGS sequence"/>
</dbReference>
<dbReference type="Pfam" id="PF07610">
    <property type="entry name" value="DUF1573"/>
    <property type="match status" value="1"/>
</dbReference>
<evidence type="ECO:0008006" key="4">
    <source>
        <dbReference type="Google" id="ProtNLM"/>
    </source>
</evidence>
<keyword evidence="3" id="KW-1185">Reference proteome</keyword>
<dbReference type="OrthoDB" id="826619at2"/>
<protein>
    <recommendedName>
        <fullName evidence="4">DUF1573 domain-containing protein</fullName>
    </recommendedName>
</protein>
<dbReference type="InterPro" id="IPR013783">
    <property type="entry name" value="Ig-like_fold"/>
</dbReference>
<reference evidence="2 3" key="1">
    <citation type="submission" date="2017-04" db="EMBL/GenBank/DDBJ databases">
        <authorList>
            <person name="Afonso C.L."/>
            <person name="Miller P.J."/>
            <person name="Scott M.A."/>
            <person name="Spackman E."/>
            <person name="Goraichik I."/>
            <person name="Dimitrov K.M."/>
            <person name="Suarez D.L."/>
            <person name="Swayne D.E."/>
        </authorList>
    </citation>
    <scope>NUCLEOTIDE SEQUENCE [LARGE SCALE GENOMIC DNA]</scope>
    <source>
        <strain evidence="2 3">DSM 19625</strain>
    </source>
</reference>
<dbReference type="PANTHER" id="PTHR37833:SF1">
    <property type="entry name" value="SIGNAL PEPTIDE PROTEIN"/>
    <property type="match status" value="1"/>
</dbReference>
<feature type="signal peptide" evidence="1">
    <location>
        <begin position="1"/>
        <end position="21"/>
    </location>
</feature>
<dbReference type="InterPro" id="IPR011467">
    <property type="entry name" value="DUF1573"/>
</dbReference>
<dbReference type="PANTHER" id="PTHR37833">
    <property type="entry name" value="LIPOPROTEIN-RELATED"/>
    <property type="match status" value="1"/>
</dbReference>
<dbReference type="PROSITE" id="PS51257">
    <property type="entry name" value="PROKAR_LIPOPROTEIN"/>
    <property type="match status" value="1"/>
</dbReference>
<accession>A0A1W2AD33</accession>
<dbReference type="EMBL" id="FWYB01000001">
    <property type="protein sequence ID" value="SMC58554.1"/>
    <property type="molecule type" value="Genomic_DNA"/>
</dbReference>
<sequence length="153" mass="16310">MKKIFVLAMVAISFAACQNEAKNDKSVSNHDMLTGVNAESSVPASGEAAVMNFESGTYDFGKITQGEKVAYSYKFKNVGKSPLIILNATATCGCTVPEIPKEPVKPGEEGEIKVVFDSNGKIGMQDKVITVTSNAQPHIASLHLTGEVKEQTN</sequence>
<feature type="chain" id="PRO_5013094205" description="DUF1573 domain-containing protein" evidence="1">
    <location>
        <begin position="22"/>
        <end position="153"/>
    </location>
</feature>
<dbReference type="RefSeq" id="WP_084287065.1">
    <property type="nucleotide sequence ID" value="NZ_FWYB01000001.1"/>
</dbReference>
<evidence type="ECO:0000313" key="2">
    <source>
        <dbReference type="EMBL" id="SMC58554.1"/>
    </source>
</evidence>
<organism evidence="2 3">
    <name type="scientific">Pedobacter nyackensis</name>
    <dbReference type="NCBI Taxonomy" id="475255"/>
    <lineage>
        <taxon>Bacteria</taxon>
        <taxon>Pseudomonadati</taxon>
        <taxon>Bacteroidota</taxon>
        <taxon>Sphingobacteriia</taxon>
        <taxon>Sphingobacteriales</taxon>
        <taxon>Sphingobacteriaceae</taxon>
        <taxon>Pedobacter</taxon>
    </lineage>
</organism>
<dbReference type="STRING" id="475255.SAMN04488101_101498"/>